<dbReference type="SUPFAM" id="SSF56645">
    <property type="entry name" value="Acyl-CoA dehydrogenase NM domain-like"/>
    <property type="match status" value="1"/>
</dbReference>
<evidence type="ECO:0000256" key="5">
    <source>
        <dbReference type="ARBA" id="ARBA00023002"/>
    </source>
</evidence>
<dbReference type="Pfam" id="PF02771">
    <property type="entry name" value="Acyl-CoA_dh_N"/>
    <property type="match status" value="1"/>
</dbReference>
<dbReference type="SUPFAM" id="SSF47203">
    <property type="entry name" value="Acyl-CoA dehydrogenase C-terminal domain-like"/>
    <property type="match status" value="1"/>
</dbReference>
<gene>
    <name evidence="8" type="ORF">MPP7335_05685</name>
</gene>
<protein>
    <submittedName>
        <fullName evidence="8">Acyl-CoA dehydrogenase domain-containing protein [Frankia sp. EAN1pec]</fullName>
    </submittedName>
</protein>
<feature type="domain" description="Acyl-CoA dehydrogenase/oxidase N-terminal" evidence="7">
    <location>
        <begin position="9"/>
        <end position="86"/>
    </location>
</feature>
<organism evidence="8 9">
    <name type="scientific">Mycolicibacterium parafortuitum</name>
    <name type="common">Mycobacterium parafortuitum</name>
    <dbReference type="NCBI Taxonomy" id="39692"/>
    <lineage>
        <taxon>Bacteria</taxon>
        <taxon>Bacillati</taxon>
        <taxon>Actinomycetota</taxon>
        <taxon>Actinomycetes</taxon>
        <taxon>Mycobacteriales</taxon>
        <taxon>Mycobacteriaceae</taxon>
        <taxon>Mycolicibacterium</taxon>
    </lineage>
</organism>
<keyword evidence="5" id="KW-0560">Oxidoreductase</keyword>
<dbReference type="Proteomes" id="UP000252008">
    <property type="component" value="Unassembled WGS sequence"/>
</dbReference>
<keyword evidence="3" id="KW-0285">Flavoprotein</keyword>
<dbReference type="InterPro" id="IPR037069">
    <property type="entry name" value="AcylCoA_DH/ox_N_sf"/>
</dbReference>
<dbReference type="InterPro" id="IPR009075">
    <property type="entry name" value="AcylCo_DH/oxidase_C"/>
</dbReference>
<evidence type="ECO:0000259" key="7">
    <source>
        <dbReference type="Pfam" id="PF02771"/>
    </source>
</evidence>
<dbReference type="GO" id="GO:0003995">
    <property type="term" value="F:acyl-CoA dehydrogenase activity"/>
    <property type="evidence" value="ECO:0007669"/>
    <property type="project" value="TreeGrafter"/>
</dbReference>
<keyword evidence="4" id="KW-0274">FAD</keyword>
<dbReference type="Gene3D" id="1.20.140.10">
    <property type="entry name" value="Butyryl-CoA Dehydrogenase, subunit A, domain 3"/>
    <property type="match status" value="1"/>
</dbReference>
<accession>A0A375YS49</accession>
<dbReference type="InterPro" id="IPR036250">
    <property type="entry name" value="AcylCo_DH-like_C"/>
</dbReference>
<evidence type="ECO:0000256" key="2">
    <source>
        <dbReference type="ARBA" id="ARBA00009347"/>
    </source>
</evidence>
<dbReference type="STRING" id="39692.BST38_17485"/>
<dbReference type="InterPro" id="IPR009100">
    <property type="entry name" value="AcylCoA_DH/oxidase_NM_dom_sf"/>
</dbReference>
<comment type="similarity">
    <text evidence="2">Belongs to the acyl-CoA dehydrogenase family.</text>
</comment>
<evidence type="ECO:0000259" key="6">
    <source>
        <dbReference type="Pfam" id="PF00441"/>
    </source>
</evidence>
<comment type="cofactor">
    <cofactor evidence="1">
        <name>FAD</name>
        <dbReference type="ChEBI" id="CHEBI:57692"/>
    </cofactor>
</comment>
<keyword evidence="9" id="KW-1185">Reference proteome</keyword>
<evidence type="ECO:0000256" key="3">
    <source>
        <dbReference type="ARBA" id="ARBA00022630"/>
    </source>
</evidence>
<dbReference type="Gene3D" id="1.10.540.10">
    <property type="entry name" value="Acyl-CoA dehydrogenase/oxidase, N-terminal domain"/>
    <property type="match status" value="1"/>
</dbReference>
<dbReference type="Pfam" id="PF00441">
    <property type="entry name" value="Acyl-CoA_dh_1"/>
    <property type="match status" value="1"/>
</dbReference>
<dbReference type="AlphaFoldDB" id="A0A375YS49"/>
<evidence type="ECO:0000256" key="1">
    <source>
        <dbReference type="ARBA" id="ARBA00001974"/>
    </source>
</evidence>
<dbReference type="InterPro" id="IPR013786">
    <property type="entry name" value="AcylCoA_DH/ox_N"/>
</dbReference>
<name>A0A375YS49_MYCPF</name>
<dbReference type="GO" id="GO:0050660">
    <property type="term" value="F:flavin adenine dinucleotide binding"/>
    <property type="evidence" value="ECO:0007669"/>
    <property type="project" value="InterPro"/>
</dbReference>
<evidence type="ECO:0000313" key="9">
    <source>
        <dbReference type="Proteomes" id="UP000252008"/>
    </source>
</evidence>
<proteinExistence type="inferred from homology"/>
<sequence length="331" mass="34416">MTGFAEFHDELRTVAADMLAKDSHPDWAVLAGAGWTGLEVPEPLGGAGATFAESAVLLDQIARAAATTGYLGGAVLTCGVLNMLVPSDFRDQLLAAVGSGQNRLAVVTGDFALSNGRLSGRAGFVPDAVGCDRLLVVAGAEVAVVAATELDIAAQPVVDETRRLATVTAESARVEESAVFGGDPDKAVDALRHRAEVAIACDSLGIAEQMLTATVDYVKVRHQFGRPIGSFQAVKHACADMLVAIEVSRRLVADAVAAVSEGADAAVPAAMAKSHVCSVAVDVAGKAMQLHGGIGYTWESGIHTYLKRATLNRSLFGSPAAQRKRLSQRYH</sequence>
<evidence type="ECO:0000313" key="8">
    <source>
        <dbReference type="EMBL" id="SRX83900.1"/>
    </source>
</evidence>
<dbReference type="PANTHER" id="PTHR43884">
    <property type="entry name" value="ACYL-COA DEHYDROGENASE"/>
    <property type="match status" value="1"/>
</dbReference>
<dbReference type="RefSeq" id="WP_083144624.1">
    <property type="nucleotide sequence ID" value="NZ_MVID01000016.1"/>
</dbReference>
<evidence type="ECO:0000256" key="4">
    <source>
        <dbReference type="ARBA" id="ARBA00022827"/>
    </source>
</evidence>
<reference evidence="8 9" key="1">
    <citation type="submission" date="2018-05" db="EMBL/GenBank/DDBJ databases">
        <authorList>
            <consortium name="IHU Genomes"/>
        </authorList>
    </citation>
    <scope>NUCLEOTIDE SEQUENCE [LARGE SCALE GENOMIC DNA]</scope>
    <source>
        <strain evidence="8 9">P7335</strain>
    </source>
</reference>
<dbReference type="PANTHER" id="PTHR43884:SF20">
    <property type="entry name" value="ACYL-COA DEHYDROGENASE FADE28"/>
    <property type="match status" value="1"/>
</dbReference>
<dbReference type="EMBL" id="UEGS01000001">
    <property type="protein sequence ID" value="SRX83900.1"/>
    <property type="molecule type" value="Genomic_DNA"/>
</dbReference>
<feature type="domain" description="Acyl-CoA dehydrogenase/oxidase C-terminal" evidence="6">
    <location>
        <begin position="197"/>
        <end position="329"/>
    </location>
</feature>